<gene>
    <name evidence="3" type="ORF">J1C48_13705</name>
</gene>
<comment type="caution">
    <text evidence="3">The sequence shown here is derived from an EMBL/GenBank/DDBJ whole genome shotgun (WGS) entry which is preliminary data.</text>
</comment>
<evidence type="ECO:0000313" key="3">
    <source>
        <dbReference type="EMBL" id="MBO0663639.1"/>
    </source>
</evidence>
<feature type="region of interest" description="Disordered" evidence="1">
    <location>
        <begin position="93"/>
        <end position="124"/>
    </location>
</feature>
<dbReference type="InterPro" id="IPR017044">
    <property type="entry name" value="UCP036238"/>
</dbReference>
<dbReference type="Pfam" id="PF10056">
    <property type="entry name" value="DUF2293"/>
    <property type="match status" value="1"/>
</dbReference>
<dbReference type="PIRSF" id="PIRSF036238">
    <property type="entry name" value="UCP036238"/>
    <property type="match status" value="1"/>
</dbReference>
<evidence type="ECO:0000256" key="1">
    <source>
        <dbReference type="SAM" id="MobiDB-lite"/>
    </source>
</evidence>
<keyword evidence="4" id="KW-1185">Reference proteome</keyword>
<protein>
    <submittedName>
        <fullName evidence="3">DUF2293 domain-containing protein</fullName>
    </submittedName>
</protein>
<sequence length="124" mass="13853">MATERQRQIARALTAAIPRAPFIDAQAIREAARSRHMRTLSPEVAVWLAAVARIRHEHTDYDALMDEGYDRDAARFFVLDDINAVLDKWGARRRLDASDSDAEPDRDPAAADNDSSSMDDEVTG</sequence>
<dbReference type="RefSeq" id="WP_207258487.1">
    <property type="nucleotide sequence ID" value="NZ_JAFMPP010000012.1"/>
</dbReference>
<feature type="compositionally biased region" description="Basic and acidic residues" evidence="1">
    <location>
        <begin position="93"/>
        <end position="109"/>
    </location>
</feature>
<dbReference type="Proteomes" id="UP000664122">
    <property type="component" value="Unassembled WGS sequence"/>
</dbReference>
<evidence type="ECO:0000313" key="4">
    <source>
        <dbReference type="Proteomes" id="UP000664122"/>
    </source>
</evidence>
<accession>A0A939FZD5</accession>
<dbReference type="InterPro" id="IPR018744">
    <property type="entry name" value="DUF2293"/>
</dbReference>
<reference evidence="3" key="1">
    <citation type="submission" date="2021-03" db="EMBL/GenBank/DDBJ databases">
        <title>Whole genome sequence of Jiella sp. CQZ9-1.</title>
        <authorList>
            <person name="Tuo L."/>
        </authorList>
    </citation>
    <scope>NUCLEOTIDE SEQUENCE</scope>
    <source>
        <strain evidence="3">CQZ9-1</strain>
    </source>
</reference>
<organism evidence="3 4">
    <name type="scientific">Jiella flava</name>
    <dbReference type="NCBI Taxonomy" id="2816857"/>
    <lineage>
        <taxon>Bacteria</taxon>
        <taxon>Pseudomonadati</taxon>
        <taxon>Pseudomonadota</taxon>
        <taxon>Alphaproteobacteria</taxon>
        <taxon>Hyphomicrobiales</taxon>
        <taxon>Aurantimonadaceae</taxon>
        <taxon>Jiella</taxon>
    </lineage>
</organism>
<proteinExistence type="predicted"/>
<dbReference type="EMBL" id="JAFMPP010000012">
    <property type="protein sequence ID" value="MBO0663639.1"/>
    <property type="molecule type" value="Genomic_DNA"/>
</dbReference>
<feature type="domain" description="DUF2293" evidence="2">
    <location>
        <begin position="13"/>
        <end position="90"/>
    </location>
</feature>
<evidence type="ECO:0000259" key="2">
    <source>
        <dbReference type="Pfam" id="PF10056"/>
    </source>
</evidence>
<dbReference type="AlphaFoldDB" id="A0A939FZD5"/>
<name>A0A939FZD5_9HYPH</name>